<dbReference type="EMBL" id="KN822201">
    <property type="protein sequence ID" value="KIM52748.1"/>
    <property type="molecule type" value="Genomic_DNA"/>
</dbReference>
<organism evidence="1 2">
    <name type="scientific">Scleroderma citrinum Foug A</name>
    <dbReference type="NCBI Taxonomy" id="1036808"/>
    <lineage>
        <taxon>Eukaryota</taxon>
        <taxon>Fungi</taxon>
        <taxon>Dikarya</taxon>
        <taxon>Basidiomycota</taxon>
        <taxon>Agaricomycotina</taxon>
        <taxon>Agaricomycetes</taxon>
        <taxon>Agaricomycetidae</taxon>
        <taxon>Boletales</taxon>
        <taxon>Sclerodermatineae</taxon>
        <taxon>Sclerodermataceae</taxon>
        <taxon>Scleroderma</taxon>
    </lineage>
</organism>
<dbReference type="AlphaFoldDB" id="A0A0C2YSQ7"/>
<keyword evidence="2" id="KW-1185">Reference proteome</keyword>
<accession>A0A0C2YSQ7</accession>
<dbReference type="Proteomes" id="UP000053989">
    <property type="component" value="Unassembled WGS sequence"/>
</dbReference>
<gene>
    <name evidence="1" type="ORF">SCLCIDRAFT_1223491</name>
</gene>
<reference evidence="1 2" key="1">
    <citation type="submission" date="2014-04" db="EMBL/GenBank/DDBJ databases">
        <authorList>
            <consortium name="DOE Joint Genome Institute"/>
            <person name="Kuo A."/>
            <person name="Kohler A."/>
            <person name="Nagy L.G."/>
            <person name="Floudas D."/>
            <person name="Copeland A."/>
            <person name="Barry K.W."/>
            <person name="Cichocki N."/>
            <person name="Veneault-Fourrey C."/>
            <person name="LaButti K."/>
            <person name="Lindquist E.A."/>
            <person name="Lipzen A."/>
            <person name="Lundell T."/>
            <person name="Morin E."/>
            <person name="Murat C."/>
            <person name="Sun H."/>
            <person name="Tunlid A."/>
            <person name="Henrissat B."/>
            <person name="Grigoriev I.V."/>
            <person name="Hibbett D.S."/>
            <person name="Martin F."/>
            <person name="Nordberg H.P."/>
            <person name="Cantor M.N."/>
            <person name="Hua S.X."/>
        </authorList>
    </citation>
    <scope>NUCLEOTIDE SEQUENCE [LARGE SCALE GENOMIC DNA]</scope>
    <source>
        <strain evidence="1 2">Foug A</strain>
    </source>
</reference>
<evidence type="ECO:0000313" key="2">
    <source>
        <dbReference type="Proteomes" id="UP000053989"/>
    </source>
</evidence>
<reference evidence="2" key="2">
    <citation type="submission" date="2015-01" db="EMBL/GenBank/DDBJ databases">
        <title>Evolutionary Origins and Diversification of the Mycorrhizal Mutualists.</title>
        <authorList>
            <consortium name="DOE Joint Genome Institute"/>
            <consortium name="Mycorrhizal Genomics Consortium"/>
            <person name="Kohler A."/>
            <person name="Kuo A."/>
            <person name="Nagy L.G."/>
            <person name="Floudas D."/>
            <person name="Copeland A."/>
            <person name="Barry K.W."/>
            <person name="Cichocki N."/>
            <person name="Veneault-Fourrey C."/>
            <person name="LaButti K."/>
            <person name="Lindquist E.A."/>
            <person name="Lipzen A."/>
            <person name="Lundell T."/>
            <person name="Morin E."/>
            <person name="Murat C."/>
            <person name="Riley R."/>
            <person name="Ohm R."/>
            <person name="Sun H."/>
            <person name="Tunlid A."/>
            <person name="Henrissat B."/>
            <person name="Grigoriev I.V."/>
            <person name="Hibbett D.S."/>
            <person name="Martin F."/>
        </authorList>
    </citation>
    <scope>NUCLEOTIDE SEQUENCE [LARGE SCALE GENOMIC DNA]</scope>
    <source>
        <strain evidence="2">Foug A</strain>
    </source>
</reference>
<name>A0A0C2YSQ7_9AGAM</name>
<proteinExistence type="predicted"/>
<dbReference type="InParanoid" id="A0A0C2YSQ7"/>
<protein>
    <submittedName>
        <fullName evidence="1">Uncharacterized protein</fullName>
    </submittedName>
</protein>
<evidence type="ECO:0000313" key="1">
    <source>
        <dbReference type="EMBL" id="KIM52748.1"/>
    </source>
</evidence>
<sequence length="151" mass="17355">MNSIWCAWSHFNGYRDMNYSSITSRLPKSYAIASNGGTVIQPDVKSDPGPDGCVLHCIPWHSAQTQTCRRQQACSKRIYVTNFCIPFYRRSLDPLVTSAILFFAKYKSREMHGDYTRIEVVSFLVSVCRSCSMYQAQRRLRQSFTVEPTTM</sequence>
<dbReference type="HOGENOM" id="CLU_1732555_0_0_1"/>